<feature type="region of interest" description="Disordered" evidence="1">
    <location>
        <begin position="223"/>
        <end position="335"/>
    </location>
</feature>
<feature type="compositionally biased region" description="Low complexity" evidence="1">
    <location>
        <begin position="301"/>
        <end position="321"/>
    </location>
</feature>
<dbReference type="Proteomes" id="UP000241085">
    <property type="component" value="Unassembled WGS sequence"/>
</dbReference>
<feature type="compositionally biased region" description="Acidic residues" evidence="1">
    <location>
        <begin position="234"/>
        <end position="272"/>
    </location>
</feature>
<evidence type="ECO:0000256" key="1">
    <source>
        <dbReference type="SAM" id="MobiDB-lite"/>
    </source>
</evidence>
<organism evidence="2 3">
    <name type="scientific">Rathayibacter caricis DSM 15933</name>
    <dbReference type="NCBI Taxonomy" id="1328867"/>
    <lineage>
        <taxon>Bacteria</taxon>
        <taxon>Bacillati</taxon>
        <taxon>Actinomycetota</taxon>
        <taxon>Actinomycetes</taxon>
        <taxon>Micrococcales</taxon>
        <taxon>Microbacteriaceae</taxon>
        <taxon>Rathayibacter</taxon>
    </lineage>
</organism>
<evidence type="ECO:0000313" key="3">
    <source>
        <dbReference type="Proteomes" id="UP000241085"/>
    </source>
</evidence>
<keyword evidence="3" id="KW-1185">Reference proteome</keyword>
<name>A0A2T4UR71_9MICO</name>
<evidence type="ECO:0000313" key="2">
    <source>
        <dbReference type="EMBL" id="PTL71995.1"/>
    </source>
</evidence>
<reference evidence="2 3" key="1">
    <citation type="submission" date="2018-03" db="EMBL/GenBank/DDBJ databases">
        <title>Bacteriophage NCPPB3778 and a type I-E CRISPR drive the evolution of the US Biological Select Agent, Rathayibacter toxicus.</title>
        <authorList>
            <person name="Davis E.W.II."/>
            <person name="Tabima J.F."/>
            <person name="Weisberg A.J."/>
            <person name="Dantas Lopes L."/>
            <person name="Wiseman M.S."/>
            <person name="Wiseman M.S."/>
            <person name="Pupko T."/>
            <person name="Belcher M.S."/>
            <person name="Sechler A.J."/>
            <person name="Tancos M.A."/>
            <person name="Schroeder B.K."/>
            <person name="Murray T.D."/>
            <person name="Luster D.G."/>
            <person name="Schneider W.L."/>
            <person name="Rogers E."/>
            <person name="Andreote F.D."/>
            <person name="Grunwald N.J."/>
            <person name="Putnam M.L."/>
            <person name="Chang J.H."/>
        </authorList>
    </citation>
    <scope>NUCLEOTIDE SEQUENCE [LARGE SCALE GENOMIC DNA]</scope>
    <source>
        <strain evidence="2 3">DSM 15933</strain>
    </source>
</reference>
<sequence>MQAKDLDKVARNELKTLTKENADWVAMHLVMAGRLLEEDPELAHRHVLSAARRAGRIAVVRESLAISAYAIGDFALALRELRTYRRISGSDEQVPLMVDSERGVGRPDKALELGRSIDRSALTVGAQVSLAIAMSGARLDLGQSELALMELEIPQLDPNKAFSYSPDLFAAYAAVLEELGRTEEAAQWQRRADVAARAVFAAEGGGDDETIEVVEEGGEAFAVLPGDDAPSAAVDDESESADSSDDSDGDDEDDLDEPSEADEQIELDDPADPDAALDQTVTDVELDGPALDPVHSDSGHTEAATDTASDAELTDVAASDTTDTDEEPRVQNPED</sequence>
<dbReference type="EMBL" id="PZPL01000001">
    <property type="protein sequence ID" value="PTL71995.1"/>
    <property type="molecule type" value="Genomic_DNA"/>
</dbReference>
<comment type="caution">
    <text evidence="2">The sequence shown here is derived from an EMBL/GenBank/DDBJ whole genome shotgun (WGS) entry which is preliminary data.</text>
</comment>
<dbReference type="RefSeq" id="WP_107573791.1">
    <property type="nucleotide sequence ID" value="NZ_PZPL01000001.1"/>
</dbReference>
<evidence type="ECO:0008006" key="4">
    <source>
        <dbReference type="Google" id="ProtNLM"/>
    </source>
</evidence>
<proteinExistence type="predicted"/>
<protein>
    <recommendedName>
        <fullName evidence="4">Replicase polyprotein 1ab</fullName>
    </recommendedName>
</protein>
<gene>
    <name evidence="2" type="ORF">C1I63_03510</name>
</gene>
<accession>A0A2T4UR71</accession>
<dbReference type="AlphaFoldDB" id="A0A2T4UR71"/>